<proteinExistence type="predicted"/>
<protein>
    <submittedName>
        <fullName evidence="1">Uncharacterized protein</fullName>
    </submittedName>
</protein>
<evidence type="ECO:0000313" key="2">
    <source>
        <dbReference type="Proteomes" id="UP000239471"/>
    </source>
</evidence>
<dbReference type="RefSeq" id="WP_170065630.1">
    <property type="nucleotide sequence ID" value="NZ_PVXQ01000015.1"/>
</dbReference>
<dbReference type="EMBL" id="PVXQ01000015">
    <property type="protein sequence ID" value="PRR82557.1"/>
    <property type="molecule type" value="Genomic_DNA"/>
</dbReference>
<comment type="caution">
    <text evidence="1">The sequence shown here is derived from an EMBL/GenBank/DDBJ whole genome shotgun (WGS) entry which is preliminary data.</text>
</comment>
<name>A0A2T0BFF4_9CLOT</name>
<evidence type="ECO:0000313" key="1">
    <source>
        <dbReference type="EMBL" id="PRR82557.1"/>
    </source>
</evidence>
<reference evidence="1 2" key="1">
    <citation type="submission" date="2018-03" db="EMBL/GenBank/DDBJ databases">
        <title>Genome sequence of Clostridium vincentii DSM 10228.</title>
        <authorList>
            <person name="Poehlein A."/>
            <person name="Daniel R."/>
        </authorList>
    </citation>
    <scope>NUCLEOTIDE SEQUENCE [LARGE SCALE GENOMIC DNA]</scope>
    <source>
        <strain evidence="1 2">DSM 10228</strain>
    </source>
</reference>
<dbReference type="Proteomes" id="UP000239471">
    <property type="component" value="Unassembled WGS sequence"/>
</dbReference>
<accession>A0A2T0BFF4</accession>
<sequence length="51" mass="5897">MSKNKKKEIIDGVINSKGIKFPAPMKSYNSPTSDYEFTDQDKIEITTHTRY</sequence>
<gene>
    <name evidence="1" type="ORF">CLVI_16920</name>
</gene>
<organism evidence="1 2">
    <name type="scientific">Clostridium vincentii</name>
    <dbReference type="NCBI Taxonomy" id="52704"/>
    <lineage>
        <taxon>Bacteria</taxon>
        <taxon>Bacillati</taxon>
        <taxon>Bacillota</taxon>
        <taxon>Clostridia</taxon>
        <taxon>Eubacteriales</taxon>
        <taxon>Clostridiaceae</taxon>
        <taxon>Clostridium</taxon>
    </lineage>
</organism>
<dbReference type="AlphaFoldDB" id="A0A2T0BFF4"/>
<keyword evidence="2" id="KW-1185">Reference proteome</keyword>